<feature type="transmembrane region" description="Helical" evidence="6">
    <location>
        <begin position="420"/>
        <end position="443"/>
    </location>
</feature>
<protein>
    <submittedName>
        <fullName evidence="9">DUF4131 domain-containing protein</fullName>
    </submittedName>
</protein>
<dbReference type="InterPro" id="IPR004477">
    <property type="entry name" value="ComEC_N"/>
</dbReference>
<reference evidence="9 10" key="1">
    <citation type="submission" date="2020-05" db="EMBL/GenBank/DDBJ databases">
        <title>Complete genome sequence of of a novel Thermoleptolyngbya strain isolated from hot springs of Ganzi, Sichuan China.</title>
        <authorList>
            <person name="Tang J."/>
            <person name="Daroch M."/>
            <person name="Li L."/>
            <person name="Waleron K."/>
            <person name="Waleron M."/>
            <person name="Waleron M."/>
        </authorList>
    </citation>
    <scope>NUCLEOTIDE SEQUENCE [LARGE SCALE GENOMIC DNA]</scope>
    <source>
        <strain evidence="9 10">PKUAC-SCTA183</strain>
    </source>
</reference>
<dbReference type="Pfam" id="PF03772">
    <property type="entry name" value="Competence"/>
    <property type="match status" value="1"/>
</dbReference>
<feature type="transmembrane region" description="Helical" evidence="6">
    <location>
        <begin position="370"/>
        <end position="388"/>
    </location>
</feature>
<keyword evidence="4 6" id="KW-1133">Transmembrane helix</keyword>
<feature type="transmembrane region" description="Helical" evidence="6">
    <location>
        <begin position="6"/>
        <end position="24"/>
    </location>
</feature>
<organism evidence="9 10">
    <name type="scientific">Thermoleptolyngbya sichuanensis A183</name>
    <dbReference type="NCBI Taxonomy" id="2737172"/>
    <lineage>
        <taxon>Bacteria</taxon>
        <taxon>Bacillati</taxon>
        <taxon>Cyanobacteriota</taxon>
        <taxon>Cyanophyceae</taxon>
        <taxon>Oculatellales</taxon>
        <taxon>Oculatellaceae</taxon>
        <taxon>Thermoleptolyngbya</taxon>
        <taxon>Thermoleptolyngbya sichuanensis</taxon>
    </lineage>
</organism>
<feature type="transmembrane region" description="Helical" evidence="6">
    <location>
        <begin position="395"/>
        <end position="414"/>
    </location>
</feature>
<dbReference type="KEGG" id="theu:HPC62_07215"/>
<dbReference type="PANTHER" id="PTHR30619">
    <property type="entry name" value="DNA INTERNALIZATION/COMPETENCE PROTEIN COMEC/REC2"/>
    <property type="match status" value="1"/>
</dbReference>
<feature type="transmembrane region" description="Helical" evidence="6">
    <location>
        <begin position="31"/>
        <end position="51"/>
    </location>
</feature>
<feature type="transmembrane region" description="Helical" evidence="6">
    <location>
        <begin position="541"/>
        <end position="561"/>
    </location>
</feature>
<feature type="transmembrane region" description="Helical" evidence="6">
    <location>
        <begin position="321"/>
        <end position="340"/>
    </location>
</feature>
<feature type="transmembrane region" description="Helical" evidence="6">
    <location>
        <begin position="484"/>
        <end position="503"/>
    </location>
</feature>
<evidence type="ECO:0000256" key="1">
    <source>
        <dbReference type="ARBA" id="ARBA00004651"/>
    </source>
</evidence>
<keyword evidence="3 6" id="KW-0812">Transmembrane</keyword>
<sequence length="797" mass="85295">MNAAGGAMLCLAYGLGLLLTGVSVQVWGISAGAIALPGLGLLAGAIAPRLWRTGPSATVWIIAGWVGLLAALYFQVRLPRPAETDISALLSNPDAAAEQTNLAVTVHGFIDTPPKQTRSGKLQLELVPFQVQQMDEANQPIRAAAVSGRLYVTLPLKLKTGLHPGQMLTVSGSLYRPKPASNPGGFDFRQYLAQRGMFAGLAGKTVDFPATEGRFREQWMWRRSLSSRLQQALWQVRQRIVRSQAAGLTVKAAPKKPKEPKEPDERPAALVSAMLLGKGAVDVPFDLRDSFANAGLAHALAASGFQVSLLIGILLSLTRSLPSQISFALSAAALLGYIGLTGLEPSVARAGVMGLAVLVAITLGRKVNPLHSLLLAATLLLLVNPIWIWDLGFQLSVLATLGLLVTAPVLTKWLDWLPSAIAPLVAVPLAAFVWTLPLQLHVFGVVSPYSLPLNILTAPVITGISLGSGLSALAALVVPAVGSAIAQLLLWPTQLLIALVEFANQLPGNAYAAGAIAPSQVVALYAIYLLVWGVAALHRRWWVAAIVCLGLVAIPTGTAVMSRLAVTVLDTADEPMLIVQHRSRVGLIGSFSPQDVQFTVLPFLRQQGVNRVTWAIAPDLTECHTEGWMQLAQHLPIQSFYFSSGACEPSETPKPPDKQQLIQQLQAGGGRIYTLPLDQAVQLGDVAVRQVNQDPLALRFQIGDQIWLLLRESKTVPLELVLPRLATLTSVLWWDGIKLDAQALSTIRPQQAIATRPPSEAAEAWFRSQTVPLHVVAQQGAIQWTPKTGFRAIAPVD</sequence>
<proteinExistence type="predicted"/>
<feature type="transmembrane region" description="Helical" evidence="6">
    <location>
        <begin position="347"/>
        <end position="364"/>
    </location>
</feature>
<keyword evidence="5 6" id="KW-0472">Membrane</keyword>
<dbReference type="EMBL" id="CP053661">
    <property type="protein sequence ID" value="QKD82016.1"/>
    <property type="molecule type" value="Genomic_DNA"/>
</dbReference>
<evidence type="ECO:0000259" key="8">
    <source>
        <dbReference type="Pfam" id="PF13567"/>
    </source>
</evidence>
<evidence type="ECO:0000256" key="4">
    <source>
        <dbReference type="ARBA" id="ARBA00022989"/>
    </source>
</evidence>
<comment type="subcellular location">
    <subcellularLocation>
        <location evidence="1">Cell membrane</location>
        <topology evidence="1">Multi-pass membrane protein</topology>
    </subcellularLocation>
</comment>
<evidence type="ECO:0000313" key="9">
    <source>
        <dbReference type="EMBL" id="QKD82016.1"/>
    </source>
</evidence>
<evidence type="ECO:0000259" key="7">
    <source>
        <dbReference type="Pfam" id="PF03772"/>
    </source>
</evidence>
<dbReference type="InterPro" id="IPR052159">
    <property type="entry name" value="Competence_DNA_uptake"/>
</dbReference>
<keyword evidence="10" id="KW-1185">Reference proteome</keyword>
<keyword evidence="2" id="KW-1003">Cell membrane</keyword>
<feature type="transmembrane region" description="Helical" evidence="6">
    <location>
        <begin position="57"/>
        <end position="74"/>
    </location>
</feature>
<dbReference type="PANTHER" id="PTHR30619:SF1">
    <property type="entry name" value="RECOMBINATION PROTEIN 2"/>
    <property type="match status" value="1"/>
</dbReference>
<feature type="transmembrane region" description="Helical" evidence="6">
    <location>
        <begin position="510"/>
        <end position="535"/>
    </location>
</feature>
<feature type="domain" description="ComEC/Rec2-related protein" evidence="7">
    <location>
        <begin position="282"/>
        <end position="531"/>
    </location>
</feature>
<evidence type="ECO:0000313" key="10">
    <source>
        <dbReference type="Proteomes" id="UP000505210"/>
    </source>
</evidence>
<dbReference type="NCBIfam" id="TIGR00360">
    <property type="entry name" value="ComEC_N-term"/>
    <property type="match status" value="1"/>
</dbReference>
<dbReference type="Pfam" id="PF13567">
    <property type="entry name" value="DUF4131"/>
    <property type="match status" value="1"/>
</dbReference>
<gene>
    <name evidence="9" type="ORF">HPC62_07215</name>
</gene>
<name>A0A6M8BCX7_9CYAN</name>
<evidence type="ECO:0000256" key="6">
    <source>
        <dbReference type="SAM" id="Phobius"/>
    </source>
</evidence>
<evidence type="ECO:0000256" key="5">
    <source>
        <dbReference type="ARBA" id="ARBA00023136"/>
    </source>
</evidence>
<dbReference type="RefSeq" id="WP_172354402.1">
    <property type="nucleotide sequence ID" value="NZ_CP053661.1"/>
</dbReference>
<dbReference type="InterPro" id="IPR025405">
    <property type="entry name" value="DUF4131"/>
</dbReference>
<dbReference type="Proteomes" id="UP000505210">
    <property type="component" value="Chromosome"/>
</dbReference>
<dbReference type="AlphaFoldDB" id="A0A6M8BCX7"/>
<feature type="transmembrane region" description="Helical" evidence="6">
    <location>
        <begin position="296"/>
        <end position="315"/>
    </location>
</feature>
<feature type="transmembrane region" description="Helical" evidence="6">
    <location>
        <begin position="455"/>
        <end position="478"/>
    </location>
</feature>
<evidence type="ECO:0000256" key="3">
    <source>
        <dbReference type="ARBA" id="ARBA00022692"/>
    </source>
</evidence>
<evidence type="ECO:0000256" key="2">
    <source>
        <dbReference type="ARBA" id="ARBA00022475"/>
    </source>
</evidence>
<accession>A0A6M8BCX7</accession>
<feature type="domain" description="DUF4131" evidence="8">
    <location>
        <begin position="34"/>
        <end position="206"/>
    </location>
</feature>
<dbReference type="GO" id="GO:0005886">
    <property type="term" value="C:plasma membrane"/>
    <property type="evidence" value="ECO:0007669"/>
    <property type="project" value="UniProtKB-SubCell"/>
</dbReference>